<dbReference type="Proteomes" id="UP000315783">
    <property type="component" value="Unassembled WGS sequence"/>
</dbReference>
<protein>
    <submittedName>
        <fullName evidence="2">Uncharacterized protein</fullName>
    </submittedName>
</protein>
<evidence type="ECO:0000313" key="3">
    <source>
        <dbReference type="Proteomes" id="UP000315783"/>
    </source>
</evidence>
<keyword evidence="1" id="KW-0732">Signal</keyword>
<dbReference type="AlphaFoldDB" id="A0A545VD51"/>
<organism evidence="2 3">
    <name type="scientific">Cordyceps javanica</name>
    <dbReference type="NCBI Taxonomy" id="43265"/>
    <lineage>
        <taxon>Eukaryota</taxon>
        <taxon>Fungi</taxon>
        <taxon>Dikarya</taxon>
        <taxon>Ascomycota</taxon>
        <taxon>Pezizomycotina</taxon>
        <taxon>Sordariomycetes</taxon>
        <taxon>Hypocreomycetidae</taxon>
        <taxon>Hypocreales</taxon>
        <taxon>Cordycipitaceae</taxon>
        <taxon>Cordyceps</taxon>
    </lineage>
</organism>
<proteinExistence type="predicted"/>
<comment type="caution">
    <text evidence="2">The sequence shown here is derived from an EMBL/GenBank/DDBJ whole genome shotgun (WGS) entry which is preliminary data.</text>
</comment>
<reference evidence="2 3" key="1">
    <citation type="journal article" date="2019" name="Appl. Microbiol. Biotechnol.">
        <title>Genome sequence of Isaria javanica and comparative genome analysis insights into family S53 peptidase evolution in fungal entomopathogens.</title>
        <authorList>
            <person name="Lin R."/>
            <person name="Zhang X."/>
            <person name="Xin B."/>
            <person name="Zou M."/>
            <person name="Gao Y."/>
            <person name="Qin F."/>
            <person name="Hu Q."/>
            <person name="Xie B."/>
            <person name="Cheng X."/>
        </authorList>
    </citation>
    <scope>NUCLEOTIDE SEQUENCE [LARGE SCALE GENOMIC DNA]</scope>
    <source>
        <strain evidence="2 3">IJ1G</strain>
    </source>
</reference>
<evidence type="ECO:0000313" key="2">
    <source>
        <dbReference type="EMBL" id="TQV99652.1"/>
    </source>
</evidence>
<sequence length="196" mass="20125">MKTISPVLVPFAALLLAPPPAACAGLNRDADQQQLPSSTPASAVLGTVTGLPPSVTGARYTSLASALYSVERGFYNDDRYATVASHVWSAAARASDSERVVPSLALSTWEWQALTSAAWYDGNMPRDDKKRVAEFISAWSAQYGKFVGGQDAKPGDDKKGAAATAAAAPGGSAAQNLAVVWAAAALAGLAGFVAVI</sequence>
<feature type="chain" id="PRO_5022059536" evidence="1">
    <location>
        <begin position="24"/>
        <end position="196"/>
    </location>
</feature>
<keyword evidence="3" id="KW-1185">Reference proteome</keyword>
<feature type="signal peptide" evidence="1">
    <location>
        <begin position="1"/>
        <end position="23"/>
    </location>
</feature>
<evidence type="ECO:0000256" key="1">
    <source>
        <dbReference type="SAM" id="SignalP"/>
    </source>
</evidence>
<dbReference type="EMBL" id="SPUK01000002">
    <property type="protein sequence ID" value="TQV99652.1"/>
    <property type="molecule type" value="Genomic_DNA"/>
</dbReference>
<dbReference type="OrthoDB" id="4834638at2759"/>
<name>A0A545VD51_9HYPO</name>
<accession>A0A545VD51</accession>
<gene>
    <name evidence="2" type="ORF">IF1G_01867</name>
</gene>